<evidence type="ECO:0000259" key="8">
    <source>
        <dbReference type="Pfam" id="PF00082"/>
    </source>
</evidence>
<feature type="domain" description="Subtilisin-like protease fibronectin type-III" evidence="10">
    <location>
        <begin position="686"/>
        <end position="781"/>
    </location>
</feature>
<dbReference type="PROSITE" id="PS51892">
    <property type="entry name" value="SUBTILASE"/>
    <property type="match status" value="1"/>
</dbReference>
<dbReference type="InterPro" id="IPR023828">
    <property type="entry name" value="Peptidase_S8_Ser-AS"/>
</dbReference>
<evidence type="ECO:0000256" key="6">
    <source>
        <dbReference type="PIRSR" id="PIRSR615500-1"/>
    </source>
</evidence>
<dbReference type="SUPFAM" id="SSF52743">
    <property type="entry name" value="Subtilisin-like"/>
    <property type="match status" value="1"/>
</dbReference>
<dbReference type="InterPro" id="IPR036852">
    <property type="entry name" value="Peptidase_S8/S53_dom_sf"/>
</dbReference>
<dbReference type="GO" id="GO:0004252">
    <property type="term" value="F:serine-type endopeptidase activity"/>
    <property type="evidence" value="ECO:0007669"/>
    <property type="project" value="UniProtKB-UniRule"/>
</dbReference>
<feature type="active site" description="Charge relay system" evidence="6 7">
    <location>
        <position position="572"/>
    </location>
</feature>
<evidence type="ECO:0000313" key="12">
    <source>
        <dbReference type="RefSeq" id="XP_010919042.1"/>
    </source>
</evidence>
<dbReference type="PANTHER" id="PTHR10795">
    <property type="entry name" value="PROPROTEIN CONVERTASE SUBTILISIN/KEXIN"/>
    <property type="match status" value="1"/>
</dbReference>
<feature type="domain" description="Inhibitor I9" evidence="9">
    <location>
        <begin position="52"/>
        <end position="132"/>
    </location>
</feature>
<evidence type="ECO:0000313" key="11">
    <source>
        <dbReference type="Proteomes" id="UP000504607"/>
    </source>
</evidence>
<feature type="domain" description="Peptidase S8/S53" evidence="8">
    <location>
        <begin position="157"/>
        <end position="610"/>
    </location>
</feature>
<dbReference type="Gene3D" id="3.40.50.200">
    <property type="entry name" value="Peptidase S8/S53 domain"/>
    <property type="match status" value="1"/>
</dbReference>
<dbReference type="GO" id="GO:0006508">
    <property type="term" value="P:proteolysis"/>
    <property type="evidence" value="ECO:0007669"/>
    <property type="project" value="UniProtKB-KW"/>
</dbReference>
<dbReference type="FunFam" id="3.50.30.30:FF:000005">
    <property type="entry name" value="subtilisin-like protease SBT1.5"/>
    <property type="match status" value="1"/>
</dbReference>
<organism evidence="11 12">
    <name type="scientific">Elaeis guineensis var. tenera</name>
    <name type="common">Oil palm</name>
    <dbReference type="NCBI Taxonomy" id="51953"/>
    <lineage>
        <taxon>Eukaryota</taxon>
        <taxon>Viridiplantae</taxon>
        <taxon>Streptophyta</taxon>
        <taxon>Embryophyta</taxon>
        <taxon>Tracheophyta</taxon>
        <taxon>Spermatophyta</taxon>
        <taxon>Magnoliopsida</taxon>
        <taxon>Liliopsida</taxon>
        <taxon>Arecaceae</taxon>
        <taxon>Arecoideae</taxon>
        <taxon>Cocoseae</taxon>
        <taxon>Elaeidinae</taxon>
        <taxon>Elaeis</taxon>
    </lineage>
</organism>
<dbReference type="Pfam" id="PF05922">
    <property type="entry name" value="Inhibitor_I9"/>
    <property type="match status" value="1"/>
</dbReference>
<proteinExistence type="inferred from homology"/>
<evidence type="ECO:0000256" key="4">
    <source>
        <dbReference type="ARBA" id="ARBA00022801"/>
    </source>
</evidence>
<comment type="similarity">
    <text evidence="1 7">Belongs to the peptidase S8 family.</text>
</comment>
<dbReference type="Pfam" id="PF00082">
    <property type="entry name" value="Peptidase_S8"/>
    <property type="match status" value="1"/>
</dbReference>
<evidence type="ECO:0000256" key="2">
    <source>
        <dbReference type="ARBA" id="ARBA00022670"/>
    </source>
</evidence>
<dbReference type="FunFam" id="3.30.70.80:FF:000002">
    <property type="entry name" value="Subtilisin-like protease SBT5.3"/>
    <property type="match status" value="1"/>
</dbReference>
<dbReference type="InterPro" id="IPR000209">
    <property type="entry name" value="Peptidase_S8/S53_dom"/>
</dbReference>
<dbReference type="Gene3D" id="2.60.40.2310">
    <property type="match status" value="1"/>
</dbReference>
<dbReference type="InterPro" id="IPR010259">
    <property type="entry name" value="S8pro/Inhibitor_I9"/>
</dbReference>
<evidence type="ECO:0000256" key="1">
    <source>
        <dbReference type="ARBA" id="ARBA00011073"/>
    </source>
</evidence>
<gene>
    <name evidence="12" type="primary">LOC105043262</name>
</gene>
<dbReference type="Gene3D" id="3.50.30.30">
    <property type="match status" value="1"/>
</dbReference>
<feature type="active site" description="Charge relay system" evidence="6 7">
    <location>
        <position position="166"/>
    </location>
</feature>
<accession>A0A6I9R1S6</accession>
<protein>
    <submittedName>
        <fullName evidence="12">Subtilisin-like protease SBT3.9</fullName>
    </submittedName>
</protein>
<reference evidence="12" key="1">
    <citation type="submission" date="2025-08" db="UniProtKB">
        <authorList>
            <consortium name="RefSeq"/>
        </authorList>
    </citation>
    <scope>IDENTIFICATION</scope>
</reference>
<keyword evidence="3" id="KW-0732">Signal</keyword>
<dbReference type="Pfam" id="PF17766">
    <property type="entry name" value="fn3_6"/>
    <property type="match status" value="1"/>
</dbReference>
<dbReference type="Gene3D" id="3.30.70.80">
    <property type="entry name" value="Peptidase S8 propeptide/proteinase inhibitor I9"/>
    <property type="match status" value="1"/>
</dbReference>
<dbReference type="InParanoid" id="A0A6I9R1S6"/>
<evidence type="ECO:0000259" key="10">
    <source>
        <dbReference type="Pfam" id="PF17766"/>
    </source>
</evidence>
<dbReference type="AlphaFoldDB" id="A0A6I9R1S6"/>
<dbReference type="PRINTS" id="PR00723">
    <property type="entry name" value="SUBTILISIN"/>
</dbReference>
<dbReference type="FunFam" id="2.60.40.2310:FF:000001">
    <property type="entry name" value="Subtilisin-like protease SBT1.5"/>
    <property type="match status" value="1"/>
</dbReference>
<dbReference type="InterPro" id="IPR037045">
    <property type="entry name" value="S8pro/Inhibitor_I9_sf"/>
</dbReference>
<evidence type="ECO:0000256" key="3">
    <source>
        <dbReference type="ARBA" id="ARBA00022729"/>
    </source>
</evidence>
<dbReference type="CDD" id="cd02120">
    <property type="entry name" value="PA_subtilisin_like"/>
    <property type="match status" value="1"/>
</dbReference>
<keyword evidence="11" id="KW-1185">Reference proteome</keyword>
<dbReference type="Proteomes" id="UP000504607">
    <property type="component" value="Chromosome 4"/>
</dbReference>
<dbReference type="GeneID" id="105043262"/>
<keyword evidence="2 7" id="KW-0645">Protease</keyword>
<dbReference type="KEGG" id="egu:105043262"/>
<dbReference type="OrthoDB" id="206201at2759"/>
<dbReference type="CDD" id="cd04852">
    <property type="entry name" value="Peptidases_S8_3"/>
    <property type="match status" value="1"/>
</dbReference>
<dbReference type="InterPro" id="IPR045051">
    <property type="entry name" value="SBT"/>
</dbReference>
<keyword evidence="4 7" id="KW-0378">Hydrolase</keyword>
<evidence type="ECO:0000256" key="7">
    <source>
        <dbReference type="PROSITE-ProRule" id="PRU01240"/>
    </source>
</evidence>
<evidence type="ECO:0000259" key="9">
    <source>
        <dbReference type="Pfam" id="PF05922"/>
    </source>
</evidence>
<evidence type="ECO:0000256" key="5">
    <source>
        <dbReference type="ARBA" id="ARBA00022825"/>
    </source>
</evidence>
<feature type="active site" description="Charge relay system" evidence="6 7">
    <location>
        <position position="242"/>
    </location>
</feature>
<dbReference type="InterPro" id="IPR015500">
    <property type="entry name" value="Peptidase_S8_subtilisin-rel"/>
</dbReference>
<sequence length="792" mass="85195">MPSSRLSRENLMASALSYRTDRILFALLVLFASLFLNFHLTSLIFLAEASNVHIVYMGARDHEDSTTTVESSHHDVLTTLLGSKEAAKDSILYSYKHSFSGFAARLTKSQAERLAEFPGIVQVIPNKVRKLHTTRSWDFIGLHPNSRDSLLSESRMGKELIIGVIDSGIWPESESFNDEGMGPIPSRWKGTCEHGELFDSTNCNKKLIGARWFGKGLIAEMKRPIKTVAPSEYLSPRDATGHGTHTASIVAGRLIKKASYKGLAAGTARGGAPLARLAVYKACWATKAEECADADVLKAFDEAIRDGVDVISVSLGEQLPLSPYFEHDSVSIGSFHAAARGISVVCSAGNDGPFSQTVTNTAPWVTTVAAASIDRAFPTAIILGNNHTFLGQTLNTRGYKGGFHGLEYSEFIAEENVDADDSRGCDMDTLNATLAKGKVILCFSVTGDAYISDAASSVSRAGAIGLIFAQSQDSYVDACDEVPCIKVNYEVGTEILSYIRQAQFPVVKLGRPKTLTGRLASPRIAYFSSRGPNSLSPAILKPDIAAPGVSILAAHRDPADANDAFAFMSGTSMSCPHVTAIVTLIKSIHQDWSPAAIKSALITTATQIGTDGGLIVAEDGSQKTADPFDYGGGHVDPKRAANPGLVYNMSTVDYVPFLCSLGYNDSAISNLINQQINCPITSSALDLNLPSIVIPNLKGTVTITRTMTNVGPANSVYEARVHPPRGIKMEVMPLILEFNSTITSISFTVTFTSSRRVHSDYRFGSLTWTDGVHVVRSPVAVRAIIYDSYADI</sequence>
<dbReference type="InterPro" id="IPR034197">
    <property type="entry name" value="Peptidases_S8_3"/>
</dbReference>
<name>A0A6I9R1S6_ELAGV</name>
<dbReference type="FunFam" id="3.40.50.200:FF:000006">
    <property type="entry name" value="Subtilisin-like protease SBT1.5"/>
    <property type="match status" value="1"/>
</dbReference>
<dbReference type="RefSeq" id="XP_010919042.1">
    <property type="nucleotide sequence ID" value="XM_010920740.2"/>
</dbReference>
<dbReference type="PROSITE" id="PS00138">
    <property type="entry name" value="SUBTILASE_SER"/>
    <property type="match status" value="1"/>
</dbReference>
<keyword evidence="5 7" id="KW-0720">Serine protease</keyword>
<dbReference type="InterPro" id="IPR041469">
    <property type="entry name" value="Subtilisin-like_FN3"/>
</dbReference>